<evidence type="ECO:0000313" key="4">
    <source>
        <dbReference type="Proteomes" id="UP000677918"/>
    </source>
</evidence>
<dbReference type="InterPro" id="IPR050963">
    <property type="entry name" value="Sirohydro_Cobaltochel/CbiX"/>
</dbReference>
<dbReference type="PANTHER" id="PTHR33542:SF3">
    <property type="entry name" value="SIROHYDROCHLORIN FERROCHELATASE, CHLOROPLASTIC"/>
    <property type="match status" value="1"/>
</dbReference>
<dbReference type="RefSeq" id="WP_213411712.1">
    <property type="nucleotide sequence ID" value="NZ_BOVK01000021.1"/>
</dbReference>
<dbReference type="InterPro" id="IPR002762">
    <property type="entry name" value="CbiX-like"/>
</dbReference>
<evidence type="ECO:0000256" key="1">
    <source>
        <dbReference type="ARBA" id="ARBA00022723"/>
    </source>
</evidence>
<evidence type="ECO:0000313" key="3">
    <source>
        <dbReference type="EMBL" id="GIQ68909.1"/>
    </source>
</evidence>
<dbReference type="PANTHER" id="PTHR33542">
    <property type="entry name" value="SIROHYDROCHLORIN FERROCHELATASE, CHLOROPLASTIC"/>
    <property type="match status" value="1"/>
</dbReference>
<dbReference type="Pfam" id="PF01903">
    <property type="entry name" value="CbiX"/>
    <property type="match status" value="1"/>
</dbReference>
<dbReference type="AlphaFoldDB" id="A0A8J4H104"/>
<keyword evidence="1" id="KW-0479">Metal-binding</keyword>
<evidence type="ECO:0000256" key="2">
    <source>
        <dbReference type="ARBA" id="ARBA00023239"/>
    </source>
</evidence>
<dbReference type="GO" id="GO:0016829">
    <property type="term" value="F:lyase activity"/>
    <property type="evidence" value="ECO:0007669"/>
    <property type="project" value="UniProtKB-KW"/>
</dbReference>
<keyword evidence="4" id="KW-1185">Reference proteome</keyword>
<dbReference type="SUPFAM" id="SSF53800">
    <property type="entry name" value="Chelatase"/>
    <property type="match status" value="1"/>
</dbReference>
<dbReference type="EMBL" id="BOVK01000021">
    <property type="protein sequence ID" value="GIQ68909.1"/>
    <property type="molecule type" value="Genomic_DNA"/>
</dbReference>
<protein>
    <recommendedName>
        <fullName evidence="5">Sirohydrochlorin ferrochelatase</fullName>
    </recommendedName>
</protein>
<proteinExistence type="predicted"/>
<organism evidence="3 4">
    <name type="scientific">Xylanibacillus composti</name>
    <dbReference type="NCBI Taxonomy" id="1572762"/>
    <lineage>
        <taxon>Bacteria</taxon>
        <taxon>Bacillati</taxon>
        <taxon>Bacillota</taxon>
        <taxon>Bacilli</taxon>
        <taxon>Bacillales</taxon>
        <taxon>Paenibacillaceae</taxon>
        <taxon>Xylanibacillus</taxon>
    </lineage>
</organism>
<dbReference type="Gene3D" id="3.40.50.1400">
    <property type="match status" value="2"/>
</dbReference>
<reference evidence="3" key="1">
    <citation type="submission" date="2021-04" db="EMBL/GenBank/DDBJ databases">
        <title>Draft genome sequence of Xylanibacillus composti strain K13.</title>
        <authorList>
            <person name="Uke A."/>
            <person name="Chhe C."/>
            <person name="Baramee S."/>
            <person name="Kosugi A."/>
        </authorList>
    </citation>
    <scope>NUCLEOTIDE SEQUENCE</scope>
    <source>
        <strain evidence="3">K13</strain>
    </source>
</reference>
<comment type="caution">
    <text evidence="3">The sequence shown here is derived from an EMBL/GenBank/DDBJ whole genome shotgun (WGS) entry which is preliminary data.</text>
</comment>
<dbReference type="GO" id="GO:0046872">
    <property type="term" value="F:metal ion binding"/>
    <property type="evidence" value="ECO:0007669"/>
    <property type="project" value="UniProtKB-KW"/>
</dbReference>
<dbReference type="Proteomes" id="UP000677918">
    <property type="component" value="Unassembled WGS sequence"/>
</dbReference>
<name>A0A8J4H104_9BACL</name>
<gene>
    <name evidence="3" type="ORF">XYCOK13_17330</name>
</gene>
<evidence type="ECO:0008006" key="5">
    <source>
        <dbReference type="Google" id="ProtNLM"/>
    </source>
</evidence>
<keyword evidence="2" id="KW-0456">Lyase</keyword>
<accession>A0A8J4H104</accession>
<sequence>MGRTGILVISHGSRDPRWVAMVDDAVAKVVLPENTVIISAFLEIVEGRLIQDGINRLEELGVQMIVAVPLFMSSGSTHVDEIAYALGVQEEARTDTDLERFRVRVPIRMVPPMDDDPEVLQMLGDRIQTLSVQPARELLVLVGHGSREPGFYTAYRNGLTRLAQALQATGGFAQSGFALLLPDQLACKLSAWQRKYPELRPVVVPVFLSEGYFTKHVIPERMKGYTILYNGKALLPHPVASRWLERRIADALNEGSEAL</sequence>